<dbReference type="RefSeq" id="WP_014269332.1">
    <property type="nucleotide sequence ID" value="NC_016633.1"/>
</dbReference>
<evidence type="ECO:0000256" key="6">
    <source>
        <dbReference type="SAM" id="Coils"/>
    </source>
</evidence>
<evidence type="ECO:0000256" key="2">
    <source>
        <dbReference type="ARBA" id="ARBA00022741"/>
    </source>
</evidence>
<dbReference type="FunFam" id="3.40.50.300:FF:000070">
    <property type="entry name" value="Putative ABC transporter ATP-binding component"/>
    <property type="match status" value="1"/>
</dbReference>
<evidence type="ECO:0000256" key="5">
    <source>
        <dbReference type="ARBA" id="ARBA00074044"/>
    </source>
</evidence>
<name>G8QXX8_SPHPG</name>
<evidence type="ECO:0000256" key="4">
    <source>
        <dbReference type="ARBA" id="ARBA00061551"/>
    </source>
</evidence>
<dbReference type="PANTHER" id="PTHR42855">
    <property type="entry name" value="ABC TRANSPORTER ATP-BINDING SUBUNIT"/>
    <property type="match status" value="1"/>
</dbReference>
<dbReference type="InterPro" id="IPR003439">
    <property type="entry name" value="ABC_transporter-like_ATP-bd"/>
</dbReference>
<keyword evidence="9" id="KW-1185">Reference proteome</keyword>
<dbReference type="PROSITE" id="PS50893">
    <property type="entry name" value="ABC_TRANSPORTER_2"/>
    <property type="match status" value="2"/>
</dbReference>
<feature type="domain" description="ABC transporter" evidence="7">
    <location>
        <begin position="327"/>
        <end position="541"/>
    </location>
</feature>
<reference evidence="8 9" key="1">
    <citation type="submission" date="2011-11" db="EMBL/GenBank/DDBJ databases">
        <title>Complete sequence of Spirochaeta sp. grapes.</title>
        <authorList>
            <consortium name="US DOE Joint Genome Institute"/>
            <person name="Lucas S."/>
            <person name="Han J."/>
            <person name="Lapidus A."/>
            <person name="Cheng J.-F."/>
            <person name="Goodwin L."/>
            <person name="Pitluck S."/>
            <person name="Peters L."/>
            <person name="Ovchinnikova G."/>
            <person name="Munk A.C."/>
            <person name="Detter J.C."/>
            <person name="Han C."/>
            <person name="Tapia R."/>
            <person name="Land M."/>
            <person name="Hauser L."/>
            <person name="Kyrpides N."/>
            <person name="Ivanova N."/>
            <person name="Pagani I."/>
            <person name="Ritalahtilisa K."/>
            <person name="Loeffler F."/>
            <person name="Woyke T."/>
        </authorList>
    </citation>
    <scope>NUCLEOTIDE SEQUENCE [LARGE SCALE GENOMIC DNA]</scope>
    <source>
        <strain evidence="9">ATCC BAA-1885 / DSM 22778 / Grapes</strain>
    </source>
</reference>
<evidence type="ECO:0000313" key="8">
    <source>
        <dbReference type="EMBL" id="AEV28483.1"/>
    </source>
</evidence>
<gene>
    <name evidence="8" type="ordered locus">SpiGrapes_0641</name>
</gene>
<dbReference type="OrthoDB" id="9760950at2"/>
<evidence type="ECO:0000259" key="7">
    <source>
        <dbReference type="PROSITE" id="PS50893"/>
    </source>
</evidence>
<dbReference type="KEGG" id="sgp:SpiGrapes_0641"/>
<dbReference type="InterPro" id="IPR003593">
    <property type="entry name" value="AAA+_ATPase"/>
</dbReference>
<dbReference type="PANTHER" id="PTHR42855:SF2">
    <property type="entry name" value="DRUG RESISTANCE ABC TRANSPORTER,ATP-BINDING PROTEIN"/>
    <property type="match status" value="1"/>
</dbReference>
<dbReference type="GO" id="GO:0005524">
    <property type="term" value="F:ATP binding"/>
    <property type="evidence" value="ECO:0007669"/>
    <property type="project" value="UniProtKB-KW"/>
</dbReference>
<evidence type="ECO:0000313" key="9">
    <source>
        <dbReference type="Proteomes" id="UP000005632"/>
    </source>
</evidence>
<dbReference type="FunFam" id="3.40.50.300:FF:000011">
    <property type="entry name" value="Putative ABC transporter ATP-binding component"/>
    <property type="match status" value="1"/>
</dbReference>
<proteinExistence type="inferred from homology"/>
<feature type="coiled-coil region" evidence="6">
    <location>
        <begin position="578"/>
        <end position="631"/>
    </location>
</feature>
<dbReference type="SUPFAM" id="SSF52540">
    <property type="entry name" value="P-loop containing nucleoside triphosphate hydrolases"/>
    <property type="match status" value="2"/>
</dbReference>
<dbReference type="GO" id="GO:0016887">
    <property type="term" value="F:ATP hydrolysis activity"/>
    <property type="evidence" value="ECO:0007669"/>
    <property type="project" value="InterPro"/>
</dbReference>
<dbReference type="InterPro" id="IPR027417">
    <property type="entry name" value="P-loop_NTPase"/>
</dbReference>
<sequence length="647" mass="73679">MATLQVQNVHLAFADRDILDDISFTLTEKSRSALCGGNGSGKSTLLKVIAGLMQADSISISSTKDLRIAYLPQSDIVFDAGTVYSEVEKGFSRFSLLLEEKSELENRLALCTEDENTQRLLFRLHEIDEALLDGGFYGRKEQIEQILAGLGFPSSDFSRQCLEFSGGWQMRIALAKVLVEHPTVMFLDEPTNYLDIEARYWLKNYLKVYDGGVMIVSHDQNFLDETINEVFELFNGKLTRYSGNYSQYLVQREQEIAQLEATFRQQQEQMEKTEQFVERFRYKATKSKQVQSRIKQMEKIKVVEVPSHLKQLSFSFPPSPHSGNDVVIVENLNKHYGEQTIFKDFSMLVKKGERLAVTGRNGAGKSTLLRMLCNADNQYEGVIRLGSGVCTGYFAQDTEKTLNPELSVLDEVSSIAATADLPKMRNYLGSFLFSGDDVFKSVSVLSGGERSRLALLKILLHPANLLILDEPTNHLDINAKQMLLEALKKYDGTMIFVSHDAYFIEHIATRILYLTNDNPPEFFDGDYSYFSYKLEQKEAVEVKNQSFGNTTEEMATSALSYKETNKKRNRLTSLKRQSEQILLENEKIEAVIEQLSEQMGMIENYSDAKKITSLIEKKQARQEELEESEERWFLLCDEIELLEAELA</sequence>
<organism evidence="8 9">
    <name type="scientific">Sphaerochaeta pleomorpha (strain ATCC BAA-1885 / DSM 22778 / Grapes)</name>
    <dbReference type="NCBI Taxonomy" id="158190"/>
    <lineage>
        <taxon>Bacteria</taxon>
        <taxon>Pseudomonadati</taxon>
        <taxon>Spirochaetota</taxon>
        <taxon>Spirochaetia</taxon>
        <taxon>Spirochaetales</taxon>
        <taxon>Sphaerochaetaceae</taxon>
        <taxon>Sphaerochaeta</taxon>
    </lineage>
</organism>
<dbReference type="eggNOG" id="COG0488">
    <property type="taxonomic scope" value="Bacteria"/>
</dbReference>
<dbReference type="Proteomes" id="UP000005632">
    <property type="component" value="Chromosome"/>
</dbReference>
<dbReference type="CDD" id="cd03221">
    <property type="entry name" value="ABCF_EF-3"/>
    <property type="match status" value="2"/>
</dbReference>
<dbReference type="SMART" id="SM00382">
    <property type="entry name" value="AAA"/>
    <property type="match status" value="2"/>
</dbReference>
<dbReference type="InterPro" id="IPR051309">
    <property type="entry name" value="ABCF_ATPase"/>
</dbReference>
<feature type="domain" description="ABC transporter" evidence="7">
    <location>
        <begin position="4"/>
        <end position="260"/>
    </location>
</feature>
<feature type="coiled-coil region" evidence="6">
    <location>
        <begin position="249"/>
        <end position="276"/>
    </location>
</feature>
<dbReference type="AlphaFoldDB" id="G8QXX8"/>
<dbReference type="HOGENOM" id="CLU_000604_36_0_12"/>
<comment type="similarity">
    <text evidence="4">Belongs to the ABC transporter superfamily. ABCF family. YbiT subfamily.</text>
</comment>
<keyword evidence="2" id="KW-0547">Nucleotide-binding</keyword>
<accession>G8QXX8</accession>
<dbReference type="NCBIfam" id="NF000355">
    <property type="entry name" value="ribo_prot_ABC_F"/>
    <property type="match status" value="1"/>
</dbReference>
<dbReference type="STRING" id="158190.SpiGrapes_0641"/>
<protein>
    <recommendedName>
        <fullName evidence="5">Probable ATP-binding protein YbiT</fullName>
    </recommendedName>
</protein>
<dbReference type="EMBL" id="CP003155">
    <property type="protein sequence ID" value="AEV28483.1"/>
    <property type="molecule type" value="Genomic_DNA"/>
</dbReference>
<dbReference type="Pfam" id="PF00005">
    <property type="entry name" value="ABC_tran"/>
    <property type="match status" value="2"/>
</dbReference>
<dbReference type="InterPro" id="IPR032781">
    <property type="entry name" value="ABC_tran_Xtn"/>
</dbReference>
<evidence type="ECO:0000256" key="1">
    <source>
        <dbReference type="ARBA" id="ARBA00022737"/>
    </source>
</evidence>
<dbReference type="InterPro" id="IPR017871">
    <property type="entry name" value="ABC_transporter-like_CS"/>
</dbReference>
<dbReference type="Gene3D" id="3.40.50.300">
    <property type="entry name" value="P-loop containing nucleotide triphosphate hydrolases"/>
    <property type="match status" value="2"/>
</dbReference>
<keyword evidence="6" id="KW-0175">Coiled coil</keyword>
<evidence type="ECO:0000256" key="3">
    <source>
        <dbReference type="ARBA" id="ARBA00022840"/>
    </source>
</evidence>
<dbReference type="Pfam" id="PF12848">
    <property type="entry name" value="ABC_tran_Xtn"/>
    <property type="match status" value="1"/>
</dbReference>
<keyword evidence="1" id="KW-0677">Repeat</keyword>
<keyword evidence="3" id="KW-0067">ATP-binding</keyword>
<dbReference type="PROSITE" id="PS00211">
    <property type="entry name" value="ABC_TRANSPORTER_1"/>
    <property type="match status" value="2"/>
</dbReference>